<dbReference type="InterPro" id="IPR041413">
    <property type="entry name" value="MLTR_LBD"/>
</dbReference>
<organism evidence="2 3">
    <name type="scientific">Gordonia pseudamarae</name>
    <dbReference type="NCBI Taxonomy" id="2831662"/>
    <lineage>
        <taxon>Bacteria</taxon>
        <taxon>Bacillati</taxon>
        <taxon>Actinomycetota</taxon>
        <taxon>Actinomycetes</taxon>
        <taxon>Mycobacteriales</taxon>
        <taxon>Gordoniaceae</taxon>
        <taxon>Gordonia</taxon>
    </lineage>
</organism>
<proteinExistence type="predicted"/>
<sequence length="194" mass="21409">MSTQRTSSRTDGARPVKLRSGLRAALDAVTDAPAAVLTDRLDVVAVNGLGRALLTPALVDTRPNLARFLFLDEDSSTAFYPDWDQVADEHVHRLRTAAARDPHDRALHRLIGQLSTNSGPFRSRWSAKRHRGCRPPRVVIDHPVVGRLELTREDLTPTVDRALTLRIATAEPTTTSAERLAILASWALESPDRD</sequence>
<name>A0ABX6IH55_9ACTN</name>
<evidence type="ECO:0000259" key="1">
    <source>
        <dbReference type="Pfam" id="PF17765"/>
    </source>
</evidence>
<keyword evidence="3" id="KW-1185">Reference proteome</keyword>
<protein>
    <recommendedName>
        <fullName evidence="1">MmyB-like transcription regulator ligand binding domain-containing protein</fullName>
    </recommendedName>
</protein>
<accession>A0ABX6IH55</accession>
<dbReference type="Pfam" id="PF17765">
    <property type="entry name" value="MLTR_LBD"/>
    <property type="match status" value="1"/>
</dbReference>
<gene>
    <name evidence="2" type="ORF">GII31_05765</name>
</gene>
<dbReference type="Proteomes" id="UP001059836">
    <property type="component" value="Chromosome"/>
</dbReference>
<dbReference type="PANTHER" id="PTHR35010:SF2">
    <property type="entry name" value="BLL4672 PROTEIN"/>
    <property type="match status" value="1"/>
</dbReference>
<dbReference type="EMBL" id="CP045809">
    <property type="protein sequence ID" value="QHN34481.1"/>
    <property type="molecule type" value="Genomic_DNA"/>
</dbReference>
<dbReference type="RefSeq" id="WP_213247622.1">
    <property type="nucleotide sequence ID" value="NZ_CP045806.1"/>
</dbReference>
<feature type="domain" description="MmyB-like transcription regulator ligand binding" evidence="1">
    <location>
        <begin position="19"/>
        <end position="182"/>
    </location>
</feature>
<dbReference type="PANTHER" id="PTHR35010">
    <property type="entry name" value="BLL4672 PROTEIN-RELATED"/>
    <property type="match status" value="1"/>
</dbReference>
<evidence type="ECO:0000313" key="2">
    <source>
        <dbReference type="EMBL" id="QHN34481.1"/>
    </source>
</evidence>
<dbReference type="Gene3D" id="3.30.450.180">
    <property type="match status" value="1"/>
</dbReference>
<evidence type="ECO:0000313" key="3">
    <source>
        <dbReference type="Proteomes" id="UP001059836"/>
    </source>
</evidence>
<reference evidence="2" key="1">
    <citation type="journal article" date="2021" name="Nat. Microbiol.">
        <title>Cocultivation of an ultrasmall environmental parasitic bacterium with lytic ability against bacteria associated with wastewater foams.</title>
        <authorList>
            <person name="Batinovic S."/>
            <person name="Rose J.J.A."/>
            <person name="Ratcliffe J."/>
            <person name="Seviour R.J."/>
            <person name="Petrovski S."/>
        </authorList>
    </citation>
    <scope>NUCLEOTIDE SEQUENCE</scope>
    <source>
        <strain evidence="2">CON9</strain>
    </source>
</reference>